<dbReference type="EMBL" id="BNBD01000004">
    <property type="protein sequence ID" value="GHF43376.1"/>
    <property type="molecule type" value="Genomic_DNA"/>
</dbReference>
<feature type="transmembrane region" description="Helical" evidence="1">
    <location>
        <begin position="157"/>
        <end position="176"/>
    </location>
</feature>
<accession>A0A919ECR7</accession>
<reference evidence="2" key="1">
    <citation type="journal article" date="2014" name="Int. J. Syst. Evol. Microbiol.">
        <title>Complete genome sequence of Corynebacterium casei LMG S-19264T (=DSM 44701T), isolated from a smear-ripened cheese.</title>
        <authorList>
            <consortium name="US DOE Joint Genome Institute (JGI-PGF)"/>
            <person name="Walter F."/>
            <person name="Albersmeier A."/>
            <person name="Kalinowski J."/>
            <person name="Ruckert C."/>
        </authorList>
    </citation>
    <scope>NUCLEOTIDE SEQUENCE</scope>
    <source>
        <strain evidence="2">JCM 4059</strain>
    </source>
</reference>
<feature type="transmembrane region" description="Helical" evidence="1">
    <location>
        <begin position="93"/>
        <end position="111"/>
    </location>
</feature>
<dbReference type="Proteomes" id="UP000638313">
    <property type="component" value="Unassembled WGS sequence"/>
</dbReference>
<sequence>MTPEISETTEVPDARVADGVGTVRRLPWNKVPEVTLYFWVIKVLCTTVGETAADLLNSRAGLGLTGVSLLMSALLAAALVAQFRARSYRPGPYWLVVALVSVVGTLITDNLTDNLGVPLPVSTGVFAVALTGVFAVWYRSERTLSIHHVDSVRREGFYWLAVLCTFALGTAAGDLVAERVDLGYWLSAVLFASVIAAVAVARFALGLDAVWSFWIAYVLTRPLGASAGDYLSQPAADGGLGLGTVVTSGLFLAVIAGLVVFLTVTRRDVTERERLTPREG</sequence>
<dbReference type="Pfam" id="PF03988">
    <property type="entry name" value="DUF347"/>
    <property type="match status" value="4"/>
</dbReference>
<protein>
    <submittedName>
        <fullName evidence="2">Membrane protein</fullName>
    </submittedName>
</protein>
<keyword evidence="1" id="KW-0472">Membrane</keyword>
<dbReference type="AlphaFoldDB" id="A0A919ECR7"/>
<reference evidence="2" key="2">
    <citation type="submission" date="2020-09" db="EMBL/GenBank/DDBJ databases">
        <authorList>
            <person name="Sun Q."/>
            <person name="Ohkuma M."/>
        </authorList>
    </citation>
    <scope>NUCLEOTIDE SEQUENCE</scope>
    <source>
        <strain evidence="2">JCM 4059</strain>
    </source>
</reference>
<evidence type="ECO:0000313" key="3">
    <source>
        <dbReference type="Proteomes" id="UP000638313"/>
    </source>
</evidence>
<dbReference type="InterPro" id="IPR007136">
    <property type="entry name" value="DUF347"/>
</dbReference>
<feature type="transmembrane region" description="Helical" evidence="1">
    <location>
        <begin position="210"/>
        <end position="228"/>
    </location>
</feature>
<proteinExistence type="predicted"/>
<keyword evidence="3" id="KW-1185">Reference proteome</keyword>
<feature type="transmembrane region" description="Helical" evidence="1">
    <location>
        <begin position="240"/>
        <end position="264"/>
    </location>
</feature>
<dbReference type="RefSeq" id="WP_004939882.1">
    <property type="nucleotide sequence ID" value="NZ_BNBD01000004.1"/>
</dbReference>
<name>A0A919ECR7_9ACTN</name>
<feature type="transmembrane region" description="Helical" evidence="1">
    <location>
        <begin position="117"/>
        <end position="137"/>
    </location>
</feature>
<evidence type="ECO:0000313" key="2">
    <source>
        <dbReference type="EMBL" id="GHF43376.1"/>
    </source>
</evidence>
<organism evidence="2 3">
    <name type="scientific">Streptomyces mashuensis</name>
    <dbReference type="NCBI Taxonomy" id="33904"/>
    <lineage>
        <taxon>Bacteria</taxon>
        <taxon>Bacillati</taxon>
        <taxon>Actinomycetota</taxon>
        <taxon>Actinomycetes</taxon>
        <taxon>Kitasatosporales</taxon>
        <taxon>Streptomycetaceae</taxon>
        <taxon>Streptomyces</taxon>
    </lineage>
</organism>
<evidence type="ECO:0000256" key="1">
    <source>
        <dbReference type="SAM" id="Phobius"/>
    </source>
</evidence>
<feature type="transmembrane region" description="Helical" evidence="1">
    <location>
        <begin position="182"/>
        <end position="203"/>
    </location>
</feature>
<keyword evidence="1" id="KW-0812">Transmembrane</keyword>
<keyword evidence="1" id="KW-1133">Transmembrane helix</keyword>
<feature type="transmembrane region" description="Helical" evidence="1">
    <location>
        <begin position="60"/>
        <end position="81"/>
    </location>
</feature>
<gene>
    <name evidence="2" type="ORF">GCM10010218_25860</name>
</gene>
<comment type="caution">
    <text evidence="2">The sequence shown here is derived from an EMBL/GenBank/DDBJ whole genome shotgun (WGS) entry which is preliminary data.</text>
</comment>